<proteinExistence type="predicted"/>
<sequence length="111" mass="11668">MLPLGACASEEVVVVTEVVTVTEAATPAEPLYREVPAEPFAGGRGHTFASSDGVTECEVFPALAGMDTVLDPRAGECVSWSPGREDESLIIFSQHGDDSFSSDASPSLPRR</sequence>
<dbReference type="AlphaFoldDB" id="A0A7X8MVK5"/>
<name>A0A7X8MVK5_9CORY</name>
<organism evidence="1 2">
    <name type="scientific">Corynebacterium pollutisoli</name>
    <dbReference type="NCBI Taxonomy" id="1610489"/>
    <lineage>
        <taxon>Bacteria</taxon>
        <taxon>Bacillati</taxon>
        <taxon>Actinomycetota</taxon>
        <taxon>Actinomycetes</taxon>
        <taxon>Mycobacteriales</taxon>
        <taxon>Corynebacteriaceae</taxon>
        <taxon>Corynebacterium</taxon>
    </lineage>
</organism>
<dbReference type="Proteomes" id="UP000568696">
    <property type="component" value="Unassembled WGS sequence"/>
</dbReference>
<evidence type="ECO:0000313" key="1">
    <source>
        <dbReference type="EMBL" id="NLP39297.1"/>
    </source>
</evidence>
<comment type="caution">
    <text evidence="1">The sequence shown here is derived from an EMBL/GenBank/DDBJ whole genome shotgun (WGS) entry which is preliminary data.</text>
</comment>
<dbReference type="EMBL" id="JAAYSN010000161">
    <property type="protein sequence ID" value="NLP39297.1"/>
    <property type="molecule type" value="Genomic_DNA"/>
</dbReference>
<gene>
    <name evidence="1" type="ORF">GX356_06210</name>
</gene>
<reference evidence="1 2" key="1">
    <citation type="journal article" date="2020" name="Biotechnol. Biofuels">
        <title>New insights from the biogas microbiome by comprehensive genome-resolved metagenomics of nearly 1600 species originating from multiple anaerobic digesters.</title>
        <authorList>
            <person name="Campanaro S."/>
            <person name="Treu L."/>
            <person name="Rodriguez-R L.M."/>
            <person name="Kovalovszki A."/>
            <person name="Ziels R.M."/>
            <person name="Maus I."/>
            <person name="Zhu X."/>
            <person name="Kougias P.G."/>
            <person name="Basile A."/>
            <person name="Luo G."/>
            <person name="Schluter A."/>
            <person name="Konstantinidis K.T."/>
            <person name="Angelidaki I."/>
        </authorList>
    </citation>
    <scope>NUCLEOTIDE SEQUENCE [LARGE SCALE GENOMIC DNA]</scope>
    <source>
        <strain evidence="1">AS23ysBPME_344</strain>
    </source>
</reference>
<protein>
    <submittedName>
        <fullName evidence="1">Uncharacterized protein</fullName>
    </submittedName>
</protein>
<accession>A0A7X8MVK5</accession>
<evidence type="ECO:0000313" key="2">
    <source>
        <dbReference type="Proteomes" id="UP000568696"/>
    </source>
</evidence>